<protein>
    <submittedName>
        <fullName evidence="2">Uncharacterized protein</fullName>
    </submittedName>
</protein>
<proteinExistence type="predicted"/>
<accession>A0A368NI61</accession>
<evidence type="ECO:0000313" key="3">
    <source>
        <dbReference type="Proteomes" id="UP000252558"/>
    </source>
</evidence>
<keyword evidence="1" id="KW-0812">Transmembrane</keyword>
<feature type="transmembrane region" description="Helical" evidence="1">
    <location>
        <begin position="77"/>
        <end position="97"/>
    </location>
</feature>
<keyword evidence="1" id="KW-1133">Transmembrane helix</keyword>
<evidence type="ECO:0000256" key="1">
    <source>
        <dbReference type="SAM" id="Phobius"/>
    </source>
</evidence>
<keyword evidence="3" id="KW-1185">Reference proteome</keyword>
<sequence length="101" mass="11350">MGILFNPRSDERTLVFRGIMLVGWYCVIFLASNALLIGIVSGYAGFELAMSGVTDLERAFAEGYRARVRFFRTYDDYIAYGQLIILVALALSGKLPWTTKK</sequence>
<reference evidence="2 3" key="1">
    <citation type="submission" date="2018-07" db="EMBL/GenBank/DDBJ databases">
        <title>Corallincola holothuriorum sp. nov., a new facultative anaerobe isolated from sea cucumber Apostichopus japonicus.</title>
        <authorList>
            <person name="Xia H."/>
        </authorList>
    </citation>
    <scope>NUCLEOTIDE SEQUENCE [LARGE SCALE GENOMIC DNA]</scope>
    <source>
        <strain evidence="2 3">C4</strain>
    </source>
</reference>
<name>A0A368NI61_9GAMM</name>
<evidence type="ECO:0000313" key="2">
    <source>
        <dbReference type="EMBL" id="RCU49081.1"/>
    </source>
</evidence>
<dbReference type="AlphaFoldDB" id="A0A368NI61"/>
<keyword evidence="1" id="KW-0472">Membrane</keyword>
<dbReference type="RefSeq" id="WP_114338641.1">
    <property type="nucleotide sequence ID" value="NZ_QPID01000007.1"/>
</dbReference>
<gene>
    <name evidence="2" type="ORF">DU002_12020</name>
</gene>
<comment type="caution">
    <text evidence="2">The sequence shown here is derived from an EMBL/GenBank/DDBJ whole genome shotgun (WGS) entry which is preliminary data.</text>
</comment>
<feature type="transmembrane region" description="Helical" evidence="1">
    <location>
        <begin position="21"/>
        <end position="46"/>
    </location>
</feature>
<dbReference type="Proteomes" id="UP000252558">
    <property type="component" value="Unassembled WGS sequence"/>
</dbReference>
<organism evidence="2 3">
    <name type="scientific">Corallincola holothuriorum</name>
    <dbReference type="NCBI Taxonomy" id="2282215"/>
    <lineage>
        <taxon>Bacteria</taxon>
        <taxon>Pseudomonadati</taxon>
        <taxon>Pseudomonadota</taxon>
        <taxon>Gammaproteobacteria</taxon>
        <taxon>Alteromonadales</taxon>
        <taxon>Psychromonadaceae</taxon>
        <taxon>Corallincola</taxon>
    </lineage>
</organism>
<dbReference type="EMBL" id="QPID01000007">
    <property type="protein sequence ID" value="RCU49081.1"/>
    <property type="molecule type" value="Genomic_DNA"/>
</dbReference>